<gene>
    <name evidence="7" type="ORF">ANCDUO_04861</name>
</gene>
<dbReference type="OrthoDB" id="9802130at2759"/>
<dbReference type="AlphaFoldDB" id="A0A0C2H017"/>
<evidence type="ECO:0000256" key="5">
    <source>
        <dbReference type="ARBA" id="ARBA00035527"/>
    </source>
</evidence>
<evidence type="ECO:0000256" key="3">
    <source>
        <dbReference type="ARBA" id="ARBA00023274"/>
    </source>
</evidence>
<comment type="similarity">
    <text evidence="1">Belongs to the universal ribosomal protein uL15 family.</text>
</comment>
<dbReference type="GO" id="GO:0003735">
    <property type="term" value="F:structural constituent of ribosome"/>
    <property type="evidence" value="ECO:0007669"/>
    <property type="project" value="TreeGrafter"/>
</dbReference>
<accession>A0A0C2H017</accession>
<keyword evidence="3" id="KW-0687">Ribonucleoprotein</keyword>
<dbReference type="InterPro" id="IPR036227">
    <property type="entry name" value="Ribosomal_uL15/eL18_sf"/>
</dbReference>
<feature type="region of interest" description="Disordered" evidence="6">
    <location>
        <begin position="1"/>
        <end position="38"/>
    </location>
</feature>
<proteinExistence type="inferred from homology"/>
<keyword evidence="2" id="KW-0689">Ribosomal protein</keyword>
<evidence type="ECO:0000313" key="8">
    <source>
        <dbReference type="Proteomes" id="UP000054047"/>
    </source>
</evidence>
<evidence type="ECO:0000256" key="1">
    <source>
        <dbReference type="ARBA" id="ARBA00007320"/>
    </source>
</evidence>
<name>A0A0C2H017_9BILA</name>
<dbReference type="PANTHER" id="PTHR11721">
    <property type="entry name" value="60S RIBOSOMAL PROTEIN L27A"/>
    <property type="match status" value="1"/>
</dbReference>
<evidence type="ECO:0000256" key="4">
    <source>
        <dbReference type="ARBA" id="ARBA00035200"/>
    </source>
</evidence>
<protein>
    <recommendedName>
        <fullName evidence="4">Large ribosomal subunit protein uL15</fullName>
    </recommendedName>
    <alternativeName>
        <fullName evidence="5">60S ribosomal protein L27a</fullName>
    </alternativeName>
</protein>
<dbReference type="SUPFAM" id="SSF52080">
    <property type="entry name" value="Ribosomal proteins L15p and L18e"/>
    <property type="match status" value="1"/>
</dbReference>
<dbReference type="PANTHER" id="PTHR11721:SF3">
    <property type="entry name" value="LARGE RIBOSOMAL SUBUNIT PROTEIN UL15"/>
    <property type="match status" value="1"/>
</dbReference>
<dbReference type="Proteomes" id="UP000054047">
    <property type="component" value="Unassembled WGS sequence"/>
</dbReference>
<dbReference type="Gene3D" id="3.100.10.10">
    <property type="match status" value="1"/>
</dbReference>
<organism evidence="7 8">
    <name type="scientific">Ancylostoma duodenale</name>
    <dbReference type="NCBI Taxonomy" id="51022"/>
    <lineage>
        <taxon>Eukaryota</taxon>
        <taxon>Metazoa</taxon>
        <taxon>Ecdysozoa</taxon>
        <taxon>Nematoda</taxon>
        <taxon>Chromadorea</taxon>
        <taxon>Rhabditida</taxon>
        <taxon>Rhabditina</taxon>
        <taxon>Rhabditomorpha</taxon>
        <taxon>Strongyloidea</taxon>
        <taxon>Ancylostomatidae</taxon>
        <taxon>Ancylostomatinae</taxon>
        <taxon>Ancylostoma</taxon>
    </lineage>
</organism>
<evidence type="ECO:0000256" key="2">
    <source>
        <dbReference type="ARBA" id="ARBA00022980"/>
    </source>
</evidence>
<keyword evidence="8" id="KW-1185">Reference proteome</keyword>
<feature type="compositionally biased region" description="Basic residues" evidence="6">
    <location>
        <begin position="1"/>
        <end position="30"/>
    </location>
</feature>
<sequence length="93" mass="10430">MAHAKTKTRKRRGHVSHGYHGIGKHRKHPRGRGEAGAHTESTVIGFTLWLVPEPIKEQSGAIMDFVKAGYFKVLGKEMLPKQPFIVKAKYLTP</sequence>
<evidence type="ECO:0000256" key="6">
    <source>
        <dbReference type="SAM" id="MobiDB-lite"/>
    </source>
</evidence>
<dbReference type="EMBL" id="KN727858">
    <property type="protein sequence ID" value="KIH64824.1"/>
    <property type="molecule type" value="Genomic_DNA"/>
</dbReference>
<reference evidence="7 8" key="1">
    <citation type="submission" date="2013-12" db="EMBL/GenBank/DDBJ databases">
        <title>Draft genome of the parsitic nematode Ancylostoma duodenale.</title>
        <authorList>
            <person name="Mitreva M."/>
        </authorList>
    </citation>
    <scope>NUCLEOTIDE SEQUENCE [LARGE SCALE GENOMIC DNA]</scope>
    <source>
        <strain evidence="7 8">Zhejiang</strain>
    </source>
</reference>
<evidence type="ECO:0000313" key="7">
    <source>
        <dbReference type="EMBL" id="KIH64824.1"/>
    </source>
</evidence>
<dbReference type="GO" id="GO:0022625">
    <property type="term" value="C:cytosolic large ribosomal subunit"/>
    <property type="evidence" value="ECO:0007669"/>
    <property type="project" value="TreeGrafter"/>
</dbReference>